<dbReference type="FunCoup" id="A0A507AQR5">
    <property type="interactions" value="82"/>
</dbReference>
<dbReference type="InterPro" id="IPR008253">
    <property type="entry name" value="Marvel"/>
</dbReference>
<name>A0A507AQR5_9PEZI</name>
<gene>
    <name evidence="7" type="ORF">E0L32_010822</name>
</gene>
<evidence type="ECO:0000256" key="4">
    <source>
        <dbReference type="ARBA" id="ARBA00023136"/>
    </source>
</evidence>
<dbReference type="GO" id="GO:0016020">
    <property type="term" value="C:membrane"/>
    <property type="evidence" value="ECO:0007669"/>
    <property type="project" value="UniProtKB-SubCell"/>
</dbReference>
<dbReference type="GeneID" id="41978269"/>
<dbReference type="InParanoid" id="A0A507AQR5"/>
<feature type="domain" description="MARVEL" evidence="6">
    <location>
        <begin position="8"/>
        <end position="133"/>
    </location>
</feature>
<protein>
    <recommendedName>
        <fullName evidence="6">MARVEL domain-containing protein</fullName>
    </recommendedName>
</protein>
<evidence type="ECO:0000313" key="7">
    <source>
        <dbReference type="EMBL" id="TPX07228.1"/>
    </source>
</evidence>
<dbReference type="PANTHER" id="PTHR37451:SF1">
    <property type="entry name" value="MARVEL DOMAIN-CONTAINING PROTEIN"/>
    <property type="match status" value="1"/>
</dbReference>
<evidence type="ECO:0000256" key="5">
    <source>
        <dbReference type="SAM" id="Phobius"/>
    </source>
</evidence>
<evidence type="ECO:0000259" key="6">
    <source>
        <dbReference type="Pfam" id="PF01284"/>
    </source>
</evidence>
<organism evidence="7 8">
    <name type="scientific">Thyridium curvatum</name>
    <dbReference type="NCBI Taxonomy" id="1093900"/>
    <lineage>
        <taxon>Eukaryota</taxon>
        <taxon>Fungi</taxon>
        <taxon>Dikarya</taxon>
        <taxon>Ascomycota</taxon>
        <taxon>Pezizomycotina</taxon>
        <taxon>Sordariomycetes</taxon>
        <taxon>Sordariomycetidae</taxon>
        <taxon>Thyridiales</taxon>
        <taxon>Thyridiaceae</taxon>
        <taxon>Thyridium</taxon>
    </lineage>
</organism>
<reference evidence="7 8" key="1">
    <citation type="submission" date="2019-06" db="EMBL/GenBank/DDBJ databases">
        <title>Draft genome sequence of the filamentous fungus Phialemoniopsis curvata isolated from diesel fuel.</title>
        <authorList>
            <person name="Varaljay V.A."/>
            <person name="Lyon W.J."/>
            <person name="Crouch A.L."/>
            <person name="Drake C.E."/>
            <person name="Hollomon J.M."/>
            <person name="Nadeau L.J."/>
            <person name="Nunn H.S."/>
            <person name="Stevenson B.S."/>
            <person name="Bojanowski C.L."/>
            <person name="Crookes-Goodson W.J."/>
        </authorList>
    </citation>
    <scope>NUCLEOTIDE SEQUENCE [LARGE SCALE GENOMIC DNA]</scope>
    <source>
        <strain evidence="7 8">D216</strain>
    </source>
</reference>
<proteinExistence type="predicted"/>
<keyword evidence="3 5" id="KW-1133">Transmembrane helix</keyword>
<dbReference type="Proteomes" id="UP000319257">
    <property type="component" value="Unassembled WGS sequence"/>
</dbReference>
<comment type="caution">
    <text evidence="7">The sequence shown here is derived from an EMBL/GenBank/DDBJ whole genome shotgun (WGS) entry which is preliminary data.</text>
</comment>
<evidence type="ECO:0000313" key="8">
    <source>
        <dbReference type="Proteomes" id="UP000319257"/>
    </source>
</evidence>
<feature type="transmembrane region" description="Helical" evidence="5">
    <location>
        <begin position="7"/>
        <end position="28"/>
    </location>
</feature>
<keyword evidence="2 5" id="KW-0812">Transmembrane</keyword>
<feature type="transmembrane region" description="Helical" evidence="5">
    <location>
        <begin position="48"/>
        <end position="68"/>
    </location>
</feature>
<dbReference type="PANTHER" id="PTHR37451">
    <property type="entry name" value="MARVEL DOMAIN"/>
    <property type="match status" value="1"/>
</dbReference>
<dbReference type="EMBL" id="SKBQ01000092">
    <property type="protein sequence ID" value="TPX07228.1"/>
    <property type="molecule type" value="Genomic_DNA"/>
</dbReference>
<keyword evidence="8" id="KW-1185">Reference proteome</keyword>
<feature type="transmembrane region" description="Helical" evidence="5">
    <location>
        <begin position="116"/>
        <end position="134"/>
    </location>
</feature>
<sequence length="161" mass="17299">MALGFVPIIHVVAAVFAVIELGLTAYLVSTYATPWGGTRSPDVLNFMLFNAIWSLLVLAYVGVTPLYYTRVFHRLASLALEAVTMLFWFAGSIALAVDIGGPYSCGASGWCRAAQAAVAFGFFLWALFVALVALDTIEALRSRGHAVDHHHHNKPGVYAGA</sequence>
<dbReference type="Pfam" id="PF01284">
    <property type="entry name" value="MARVEL"/>
    <property type="match status" value="1"/>
</dbReference>
<keyword evidence="4 5" id="KW-0472">Membrane</keyword>
<dbReference type="AlphaFoldDB" id="A0A507AQR5"/>
<dbReference type="OrthoDB" id="2117453at2759"/>
<accession>A0A507AQR5</accession>
<evidence type="ECO:0000256" key="1">
    <source>
        <dbReference type="ARBA" id="ARBA00004141"/>
    </source>
</evidence>
<evidence type="ECO:0000256" key="3">
    <source>
        <dbReference type="ARBA" id="ARBA00022989"/>
    </source>
</evidence>
<feature type="transmembrane region" description="Helical" evidence="5">
    <location>
        <begin position="75"/>
        <end position="96"/>
    </location>
</feature>
<comment type="subcellular location">
    <subcellularLocation>
        <location evidence="1">Membrane</location>
        <topology evidence="1">Multi-pass membrane protein</topology>
    </subcellularLocation>
</comment>
<dbReference type="RefSeq" id="XP_030988939.1">
    <property type="nucleotide sequence ID" value="XM_031133482.1"/>
</dbReference>
<evidence type="ECO:0000256" key="2">
    <source>
        <dbReference type="ARBA" id="ARBA00022692"/>
    </source>
</evidence>
<dbReference type="STRING" id="1093900.A0A507AQR5"/>